<comment type="caution">
    <text evidence="2">The sequence shown here is derived from an EMBL/GenBank/DDBJ whole genome shotgun (WGS) entry which is preliminary data.</text>
</comment>
<keyword evidence="1" id="KW-0472">Membrane</keyword>
<evidence type="ECO:0008006" key="4">
    <source>
        <dbReference type="Google" id="ProtNLM"/>
    </source>
</evidence>
<feature type="transmembrane region" description="Helical" evidence="1">
    <location>
        <begin position="187"/>
        <end position="208"/>
    </location>
</feature>
<dbReference type="RefSeq" id="WP_344808644.1">
    <property type="nucleotide sequence ID" value="NZ_BAABAB010000043.1"/>
</dbReference>
<dbReference type="EMBL" id="BAABAB010000043">
    <property type="protein sequence ID" value="GAA3636682.1"/>
    <property type="molecule type" value="Genomic_DNA"/>
</dbReference>
<name>A0ABP7ANX1_9ACTN</name>
<feature type="transmembrane region" description="Helical" evidence="1">
    <location>
        <begin position="161"/>
        <end position="181"/>
    </location>
</feature>
<proteinExistence type="predicted"/>
<reference evidence="3" key="1">
    <citation type="journal article" date="2019" name="Int. J. Syst. Evol. Microbiol.">
        <title>The Global Catalogue of Microorganisms (GCM) 10K type strain sequencing project: providing services to taxonomists for standard genome sequencing and annotation.</title>
        <authorList>
            <consortium name="The Broad Institute Genomics Platform"/>
            <consortium name="The Broad Institute Genome Sequencing Center for Infectious Disease"/>
            <person name="Wu L."/>
            <person name="Ma J."/>
        </authorList>
    </citation>
    <scope>NUCLEOTIDE SEQUENCE [LARGE SCALE GENOMIC DNA]</scope>
    <source>
        <strain evidence="3">JCM 16929</strain>
    </source>
</reference>
<evidence type="ECO:0000256" key="1">
    <source>
        <dbReference type="SAM" id="Phobius"/>
    </source>
</evidence>
<feature type="transmembrane region" description="Helical" evidence="1">
    <location>
        <begin position="98"/>
        <end position="119"/>
    </location>
</feature>
<dbReference type="Proteomes" id="UP001501490">
    <property type="component" value="Unassembled WGS sequence"/>
</dbReference>
<evidence type="ECO:0000313" key="2">
    <source>
        <dbReference type="EMBL" id="GAA3636682.1"/>
    </source>
</evidence>
<sequence length="237" mass="24919">MMSTTQTLRRASVTAGIGLALMAVLAAFGVFGAVSALITPGDAAQTAQDIAASPSLFRLGIACLIVVVILDVIVAAALFTVFAPVNRMVSAMAAGFRVAYAAVYLVAISQLVIALQLLADPDQALRAIDAYTTIWHVGLILFGVHLLLLGYLAFRSGFMPKIFGILLVIAGLGYLADGFGTVLVPDYAISIGAFTFVGEVALIFWLLISGSRNDFRHGDTHHRDELDPDPTVTAPVG</sequence>
<keyword evidence="1" id="KW-0812">Transmembrane</keyword>
<gene>
    <name evidence="2" type="ORF">GCM10022236_44030</name>
</gene>
<dbReference type="InterPro" id="IPR025495">
    <property type="entry name" value="DUF4386"/>
</dbReference>
<keyword evidence="1" id="KW-1133">Transmembrane helix</keyword>
<feature type="transmembrane region" description="Helical" evidence="1">
    <location>
        <begin position="134"/>
        <end position="154"/>
    </location>
</feature>
<accession>A0ABP7ANX1</accession>
<keyword evidence="3" id="KW-1185">Reference proteome</keyword>
<organism evidence="2 3">
    <name type="scientific">Microlunatus ginsengisoli</name>
    <dbReference type="NCBI Taxonomy" id="363863"/>
    <lineage>
        <taxon>Bacteria</taxon>
        <taxon>Bacillati</taxon>
        <taxon>Actinomycetota</taxon>
        <taxon>Actinomycetes</taxon>
        <taxon>Propionibacteriales</taxon>
        <taxon>Propionibacteriaceae</taxon>
        <taxon>Microlunatus</taxon>
    </lineage>
</organism>
<dbReference type="Pfam" id="PF14329">
    <property type="entry name" value="DUF4386"/>
    <property type="match status" value="1"/>
</dbReference>
<protein>
    <recommendedName>
        <fullName evidence="4">DUF4386 domain-containing protein</fullName>
    </recommendedName>
</protein>
<feature type="transmembrane region" description="Helical" evidence="1">
    <location>
        <begin position="59"/>
        <end position="86"/>
    </location>
</feature>
<evidence type="ECO:0000313" key="3">
    <source>
        <dbReference type="Proteomes" id="UP001501490"/>
    </source>
</evidence>